<evidence type="ECO:0000313" key="2">
    <source>
        <dbReference type="Proteomes" id="UP001164746"/>
    </source>
</evidence>
<name>A0ABY7G6M5_MYAAR</name>
<proteinExistence type="predicted"/>
<reference evidence="1" key="1">
    <citation type="submission" date="2022-11" db="EMBL/GenBank/DDBJ databases">
        <title>Centuries of genome instability and evolution in soft-shell clam transmissible cancer (bioRxiv).</title>
        <authorList>
            <person name="Hart S.F.M."/>
            <person name="Yonemitsu M.A."/>
            <person name="Giersch R.M."/>
            <person name="Beal B.F."/>
            <person name="Arriagada G."/>
            <person name="Davis B.W."/>
            <person name="Ostrander E.A."/>
            <person name="Goff S.P."/>
            <person name="Metzger M.J."/>
        </authorList>
    </citation>
    <scope>NUCLEOTIDE SEQUENCE</scope>
    <source>
        <strain evidence="1">MELC-2E11</strain>
        <tissue evidence="1">Siphon/mantle</tissue>
    </source>
</reference>
<gene>
    <name evidence="1" type="ORF">MAR_003638</name>
</gene>
<evidence type="ECO:0000313" key="1">
    <source>
        <dbReference type="EMBL" id="WAR30070.1"/>
    </source>
</evidence>
<keyword evidence="2" id="KW-1185">Reference proteome</keyword>
<organism evidence="1 2">
    <name type="scientific">Mya arenaria</name>
    <name type="common">Soft-shell clam</name>
    <dbReference type="NCBI Taxonomy" id="6604"/>
    <lineage>
        <taxon>Eukaryota</taxon>
        <taxon>Metazoa</taxon>
        <taxon>Spiralia</taxon>
        <taxon>Lophotrochozoa</taxon>
        <taxon>Mollusca</taxon>
        <taxon>Bivalvia</taxon>
        <taxon>Autobranchia</taxon>
        <taxon>Heteroconchia</taxon>
        <taxon>Euheterodonta</taxon>
        <taxon>Imparidentia</taxon>
        <taxon>Neoheterodontei</taxon>
        <taxon>Myida</taxon>
        <taxon>Myoidea</taxon>
        <taxon>Myidae</taxon>
        <taxon>Mya</taxon>
    </lineage>
</organism>
<sequence length="34" mass="3895">MAINKDDVIQNDNVIPEKRGRSRNGNVSGFYSNW</sequence>
<dbReference type="EMBL" id="CP111027">
    <property type="protein sequence ID" value="WAR30070.1"/>
    <property type="molecule type" value="Genomic_DNA"/>
</dbReference>
<protein>
    <submittedName>
        <fullName evidence="1">Uncharacterized protein</fullName>
    </submittedName>
</protein>
<dbReference type="Proteomes" id="UP001164746">
    <property type="component" value="Chromosome 16"/>
</dbReference>
<accession>A0ABY7G6M5</accession>